<dbReference type="Proteomes" id="UP001175228">
    <property type="component" value="Unassembled WGS sequence"/>
</dbReference>
<evidence type="ECO:0000313" key="2">
    <source>
        <dbReference type="Proteomes" id="UP001175228"/>
    </source>
</evidence>
<accession>A0AA39Q983</accession>
<reference evidence="1" key="1">
    <citation type="submission" date="2023-06" db="EMBL/GenBank/DDBJ databases">
        <authorList>
            <consortium name="Lawrence Berkeley National Laboratory"/>
            <person name="Ahrendt S."/>
            <person name="Sahu N."/>
            <person name="Indic B."/>
            <person name="Wong-Bajracharya J."/>
            <person name="Merenyi Z."/>
            <person name="Ke H.-M."/>
            <person name="Monk M."/>
            <person name="Kocsube S."/>
            <person name="Drula E."/>
            <person name="Lipzen A."/>
            <person name="Balint B."/>
            <person name="Henrissat B."/>
            <person name="Andreopoulos B."/>
            <person name="Martin F.M."/>
            <person name="Harder C.B."/>
            <person name="Rigling D."/>
            <person name="Ford K.L."/>
            <person name="Foster G.D."/>
            <person name="Pangilinan J."/>
            <person name="Papanicolaou A."/>
            <person name="Barry K."/>
            <person name="LaButti K."/>
            <person name="Viragh M."/>
            <person name="Koriabine M."/>
            <person name="Yan M."/>
            <person name="Riley R."/>
            <person name="Champramary S."/>
            <person name="Plett K.L."/>
            <person name="Tsai I.J."/>
            <person name="Slot J."/>
            <person name="Sipos G."/>
            <person name="Plett J."/>
            <person name="Nagy L.G."/>
            <person name="Grigoriev I.V."/>
        </authorList>
    </citation>
    <scope>NUCLEOTIDE SEQUENCE</scope>
    <source>
        <strain evidence="1">HWK02</strain>
    </source>
</reference>
<organism evidence="1 2">
    <name type="scientific">Armillaria luteobubalina</name>
    <dbReference type="NCBI Taxonomy" id="153913"/>
    <lineage>
        <taxon>Eukaryota</taxon>
        <taxon>Fungi</taxon>
        <taxon>Dikarya</taxon>
        <taxon>Basidiomycota</taxon>
        <taxon>Agaricomycotina</taxon>
        <taxon>Agaricomycetes</taxon>
        <taxon>Agaricomycetidae</taxon>
        <taxon>Agaricales</taxon>
        <taxon>Marasmiineae</taxon>
        <taxon>Physalacriaceae</taxon>
        <taxon>Armillaria</taxon>
    </lineage>
</organism>
<proteinExistence type="predicted"/>
<dbReference type="InterPro" id="IPR012337">
    <property type="entry name" value="RNaseH-like_sf"/>
</dbReference>
<sequence>MAKDLIVGSKRHPKIKPFADIISAVSTITTYFSHSNYGQFWLRQELQKETDKRGIEMAGATRFSSFSSNAKSVQRCLEPMKHAYRAGNLKFNTKATKIIEKYLKDGGASMRFMAELQNVNALLTPIDRGLKTLEGQNVTCSDVFFVYIGIAIGFMCVFETNQDDECLLGHQVDTYNIFNRRFSILMTDSTSDMFLFAYFLDPVYYSDRALRLNLPPRPSFSKMIAPPLVMRLFRAALSMLENKQLRRNSGGKEQASELITQLTDSSQILSASSSLNIL</sequence>
<dbReference type="EMBL" id="JAUEPU010000011">
    <property type="protein sequence ID" value="KAK0498286.1"/>
    <property type="molecule type" value="Genomic_DNA"/>
</dbReference>
<gene>
    <name evidence="1" type="ORF">EDD18DRAFT_82822</name>
</gene>
<dbReference type="AlphaFoldDB" id="A0AA39Q983"/>
<evidence type="ECO:0000313" key="1">
    <source>
        <dbReference type="EMBL" id="KAK0498286.1"/>
    </source>
</evidence>
<comment type="caution">
    <text evidence="1">The sequence shown here is derived from an EMBL/GenBank/DDBJ whole genome shotgun (WGS) entry which is preliminary data.</text>
</comment>
<keyword evidence="2" id="KW-1185">Reference proteome</keyword>
<protein>
    <submittedName>
        <fullName evidence="1">Uncharacterized protein</fullName>
    </submittedName>
</protein>
<dbReference type="SUPFAM" id="SSF53098">
    <property type="entry name" value="Ribonuclease H-like"/>
    <property type="match status" value="1"/>
</dbReference>
<name>A0AA39Q983_9AGAR</name>